<dbReference type="RefSeq" id="WP_129601389.1">
    <property type="nucleotide sequence ID" value="NZ_SBLB01000002.1"/>
</dbReference>
<organism evidence="1 2">
    <name type="scientific">Spirosoma sordidisoli</name>
    <dbReference type="NCBI Taxonomy" id="2502893"/>
    <lineage>
        <taxon>Bacteria</taxon>
        <taxon>Pseudomonadati</taxon>
        <taxon>Bacteroidota</taxon>
        <taxon>Cytophagia</taxon>
        <taxon>Cytophagales</taxon>
        <taxon>Cytophagaceae</taxon>
        <taxon>Spirosoma</taxon>
    </lineage>
</organism>
<comment type="caution">
    <text evidence="1">The sequence shown here is derived from an EMBL/GenBank/DDBJ whole genome shotgun (WGS) entry which is preliminary data.</text>
</comment>
<keyword evidence="2" id="KW-1185">Reference proteome</keyword>
<evidence type="ECO:0000313" key="2">
    <source>
        <dbReference type="Proteomes" id="UP000290407"/>
    </source>
</evidence>
<evidence type="ECO:0000313" key="1">
    <source>
        <dbReference type="EMBL" id="RYC70180.1"/>
    </source>
</evidence>
<reference evidence="1 2" key="1">
    <citation type="submission" date="2019-01" db="EMBL/GenBank/DDBJ databases">
        <title>Spirosoma flava sp. nov., a propanil-degrading bacterium isolated from herbicide-contaminated soil.</title>
        <authorList>
            <person name="Zhang L."/>
            <person name="Jiang J.-D."/>
        </authorList>
    </citation>
    <scope>NUCLEOTIDE SEQUENCE [LARGE SCALE GENOMIC DNA]</scope>
    <source>
        <strain evidence="1 2">TY50</strain>
    </source>
</reference>
<accession>A0A4Q2UR92</accession>
<proteinExistence type="predicted"/>
<name>A0A4Q2UR92_9BACT</name>
<dbReference type="Proteomes" id="UP000290407">
    <property type="component" value="Unassembled WGS sequence"/>
</dbReference>
<sequence>MKKFTNLLLLCLVVMFLSDGCKGDRTGQGPDRSGLKIIMMDSLSVQEEDDGRRLPENIRDLCSVLISETKDCDRIFILDPVITRLDLNKTLSLKTAIEKGGAKNVENPNVIGKLIQKNFDEIEVPREFTMRQASNINAGALIKKLSTTESVNDSILIVNENSSLDKYELNGKQYKVFTSMEEVRTKISSLLCQNDKTNFTIFINPPILNTGNSVVVEPVEPRLHSPKSASPRFTKRRISSGGGDLVMVKGSEGCDVCTRYYSAVDNAGRIRQITEKNSTNCCPCGKDIVLRGRTYRMNCDDAGSNRLESVD</sequence>
<gene>
    <name evidence="1" type="ORF">EQG79_09950</name>
</gene>
<protein>
    <submittedName>
        <fullName evidence="1">Uncharacterized protein</fullName>
    </submittedName>
</protein>
<dbReference type="AlphaFoldDB" id="A0A4Q2UR92"/>
<dbReference type="EMBL" id="SBLB01000002">
    <property type="protein sequence ID" value="RYC70180.1"/>
    <property type="molecule type" value="Genomic_DNA"/>
</dbReference>